<evidence type="ECO:0000313" key="6">
    <source>
        <dbReference type="Proteomes" id="UP000585474"/>
    </source>
</evidence>
<gene>
    <name evidence="5" type="ORF">Acr_05g0012390</name>
</gene>
<dbReference type="InterPro" id="IPR026992">
    <property type="entry name" value="DIOX_N"/>
</dbReference>
<accession>A0A7J0EMR4</accession>
<organism evidence="5 6">
    <name type="scientific">Actinidia rufa</name>
    <dbReference type="NCBI Taxonomy" id="165716"/>
    <lineage>
        <taxon>Eukaryota</taxon>
        <taxon>Viridiplantae</taxon>
        <taxon>Streptophyta</taxon>
        <taxon>Embryophyta</taxon>
        <taxon>Tracheophyta</taxon>
        <taxon>Spermatophyta</taxon>
        <taxon>Magnoliopsida</taxon>
        <taxon>eudicotyledons</taxon>
        <taxon>Gunneridae</taxon>
        <taxon>Pentapetalae</taxon>
        <taxon>asterids</taxon>
        <taxon>Ericales</taxon>
        <taxon>Actinidiaceae</taxon>
        <taxon>Actinidia</taxon>
    </lineage>
</organism>
<dbReference type="EMBL" id="BJWL01000005">
    <property type="protein sequence ID" value="GFY87600.1"/>
    <property type="molecule type" value="Genomic_DNA"/>
</dbReference>
<keyword evidence="6" id="KW-1185">Reference proteome</keyword>
<feature type="domain" description="Non-haem dioxygenase N-terminal" evidence="4">
    <location>
        <begin position="38"/>
        <end position="150"/>
    </location>
</feature>
<sequence>MEVLMSNWSSVQSIPENYVLPPHKRTGKVTANSTGKEIPVIDFEKANCHDRDETIRQILKACQKIGLFQVVNHGVSKELMDDTMKLFKEFFSLPAEYKANFISKAKDRGCVLYTSSFVKYDDPNKKEIRYWRDCLVNKCYPLEDHLPFWPKTPTGYHEVVGTYSVEMRKFLMKVLDLISEGLGIEAGYFEGDLTREQLLSVNHHIPCPDPSVTLGHPEHRDPNLITAIHQGDVPGLQSFKDGQWIGVEPLPHAFVIIPGVQLRMENGELCKEITAQFLGSQVWKPWWRILEKREEVAIWRIYCECMRRGGNGVSYKRRLKVLKANGECESNGDQGRYWRHGLHRGDLTISDQQVKILPLISCPYSIYRGETIGIIE</sequence>
<evidence type="ECO:0000256" key="1">
    <source>
        <dbReference type="ARBA" id="ARBA00022723"/>
    </source>
</evidence>
<evidence type="ECO:0000259" key="3">
    <source>
        <dbReference type="Pfam" id="PF03171"/>
    </source>
</evidence>
<dbReference type="InterPro" id="IPR050295">
    <property type="entry name" value="Plant_2OG-oxidoreductases"/>
</dbReference>
<keyword evidence="2" id="KW-0408">Iron</keyword>
<protein>
    <recommendedName>
        <fullName evidence="7">2-oxoglutarate (2OG) and Fe(II)-dependent oxygenase superfamily protein</fullName>
    </recommendedName>
</protein>
<dbReference type="Pfam" id="PF03171">
    <property type="entry name" value="2OG-FeII_Oxy"/>
    <property type="match status" value="1"/>
</dbReference>
<reference evidence="5 6" key="1">
    <citation type="submission" date="2019-07" db="EMBL/GenBank/DDBJ databases">
        <title>De Novo Assembly of kiwifruit Actinidia rufa.</title>
        <authorList>
            <person name="Sugita-Konishi S."/>
            <person name="Sato K."/>
            <person name="Mori E."/>
            <person name="Abe Y."/>
            <person name="Kisaki G."/>
            <person name="Hamano K."/>
            <person name="Suezawa K."/>
            <person name="Otani M."/>
            <person name="Fukuda T."/>
            <person name="Manabe T."/>
            <person name="Gomi K."/>
            <person name="Tabuchi M."/>
            <person name="Akimitsu K."/>
            <person name="Kataoka I."/>
        </authorList>
    </citation>
    <scope>NUCLEOTIDE SEQUENCE [LARGE SCALE GENOMIC DNA]</scope>
    <source>
        <strain evidence="6">cv. Fuchu</strain>
    </source>
</reference>
<dbReference type="Pfam" id="PF14226">
    <property type="entry name" value="DIOX_N"/>
    <property type="match status" value="1"/>
</dbReference>
<evidence type="ECO:0008006" key="7">
    <source>
        <dbReference type="Google" id="ProtNLM"/>
    </source>
</evidence>
<dbReference type="Gene3D" id="2.60.120.330">
    <property type="entry name" value="B-lactam Antibiotic, Isopenicillin N Synthase, Chain"/>
    <property type="match status" value="1"/>
</dbReference>
<proteinExistence type="predicted"/>
<dbReference type="OrthoDB" id="406156at2759"/>
<evidence type="ECO:0000313" key="5">
    <source>
        <dbReference type="EMBL" id="GFY87600.1"/>
    </source>
</evidence>
<evidence type="ECO:0000259" key="4">
    <source>
        <dbReference type="Pfam" id="PF14226"/>
    </source>
</evidence>
<dbReference type="Proteomes" id="UP000585474">
    <property type="component" value="Unassembled WGS sequence"/>
</dbReference>
<dbReference type="InterPro" id="IPR044861">
    <property type="entry name" value="IPNS-like_FE2OG_OXY"/>
</dbReference>
<comment type="caution">
    <text evidence="5">The sequence shown here is derived from an EMBL/GenBank/DDBJ whole genome shotgun (WGS) entry which is preliminary data.</text>
</comment>
<keyword evidence="1" id="KW-0479">Metal-binding</keyword>
<evidence type="ECO:0000256" key="2">
    <source>
        <dbReference type="ARBA" id="ARBA00023004"/>
    </source>
</evidence>
<dbReference type="GO" id="GO:0046872">
    <property type="term" value="F:metal ion binding"/>
    <property type="evidence" value="ECO:0007669"/>
    <property type="project" value="UniProtKB-KW"/>
</dbReference>
<feature type="domain" description="Isopenicillin N synthase-like Fe(2+) 2OG dioxygenase" evidence="3">
    <location>
        <begin position="197"/>
        <end position="269"/>
    </location>
</feature>
<dbReference type="AlphaFoldDB" id="A0A7J0EMR4"/>
<dbReference type="SUPFAM" id="SSF51197">
    <property type="entry name" value="Clavaminate synthase-like"/>
    <property type="match status" value="1"/>
</dbReference>
<name>A0A7J0EMR4_9ERIC</name>
<dbReference type="PANTHER" id="PTHR47991">
    <property type="entry name" value="OXOGLUTARATE/IRON-DEPENDENT DIOXYGENASE"/>
    <property type="match status" value="1"/>
</dbReference>
<dbReference type="InterPro" id="IPR027443">
    <property type="entry name" value="IPNS-like_sf"/>
</dbReference>